<keyword evidence="1" id="KW-0472">Membrane</keyword>
<proteinExistence type="predicted"/>
<evidence type="ECO:0008006" key="4">
    <source>
        <dbReference type="Google" id="ProtNLM"/>
    </source>
</evidence>
<dbReference type="EMBL" id="CP104064">
    <property type="protein sequence ID" value="WAH37674.1"/>
    <property type="molecule type" value="Genomic_DNA"/>
</dbReference>
<keyword evidence="1" id="KW-1133">Transmembrane helix</keyword>
<evidence type="ECO:0000313" key="3">
    <source>
        <dbReference type="Proteomes" id="UP001164803"/>
    </source>
</evidence>
<accession>A0ABY6Z4I1</accession>
<feature type="transmembrane region" description="Helical" evidence="1">
    <location>
        <begin position="12"/>
        <end position="30"/>
    </location>
</feature>
<keyword evidence="1" id="KW-0812">Transmembrane</keyword>
<dbReference type="RefSeq" id="WP_268045190.1">
    <property type="nucleotide sequence ID" value="NZ_CP104064.1"/>
</dbReference>
<organism evidence="2 3">
    <name type="scientific">Alicyclobacillus dauci</name>
    <dbReference type="NCBI Taxonomy" id="1475485"/>
    <lineage>
        <taxon>Bacteria</taxon>
        <taxon>Bacillati</taxon>
        <taxon>Bacillota</taxon>
        <taxon>Bacilli</taxon>
        <taxon>Bacillales</taxon>
        <taxon>Alicyclobacillaceae</taxon>
        <taxon>Alicyclobacillus</taxon>
    </lineage>
</organism>
<evidence type="ECO:0000313" key="2">
    <source>
        <dbReference type="EMBL" id="WAH37674.1"/>
    </source>
</evidence>
<protein>
    <recommendedName>
        <fullName evidence="4">Peptidase MA superfamily protein</fullName>
    </recommendedName>
</protein>
<reference evidence="2" key="1">
    <citation type="submission" date="2022-08" db="EMBL/GenBank/DDBJ databases">
        <title>Alicyclobacillus dauci DSM2870, complete genome.</title>
        <authorList>
            <person name="Wang Q."/>
            <person name="Cai R."/>
            <person name="Wang Z."/>
        </authorList>
    </citation>
    <scope>NUCLEOTIDE SEQUENCE</scope>
    <source>
        <strain evidence="2">DSM 28700</strain>
    </source>
</reference>
<dbReference type="Proteomes" id="UP001164803">
    <property type="component" value="Chromosome"/>
</dbReference>
<name>A0ABY6Z4I1_9BACL</name>
<sequence length="484" mass="52869">MKKTPDKVFHISIGIIALFVTVVSVLSIIYQSLSPAISRFVTTSHVWSGLQARTSFLGGTAQTITNAHATQVEATKDGTPVSTSSKDDDMLKKIHVESFGSGVTSKDIDHVKSLLKDVNSPGLVSQTLGLKLIRPVTIRLVQNADSYQKALMQLGVNPAQSSSLSRDTGGFTQNDTVLIPLNQNQNDPDLVNTLTHELTHAFLNQNVGSLPSWINEGIAVSMGMQGQKRVESAATFSGYQRQLAENILDVTKSNQLQSLTPDENAILSGSSSYDYELQDWLAMSDLIKNHGIKSLQRYLNLLTRHMAQDQAFIVAFGEREDIFNQQFTSLLKEASQTRDMGVQFQMTIANAYNGNLDFLQHGADAWQGVWAAPGSYTVKLSADGQVTSSLSPVAPVEDTNPIDKETVYVALMPKTSQYWKGQKVADCGFAFDAHDGLYAFENTWVTLVNGQTVYLSTPTLFGVGVDAVQELNQQNPILPLFSVV</sequence>
<evidence type="ECO:0000256" key="1">
    <source>
        <dbReference type="SAM" id="Phobius"/>
    </source>
</evidence>
<keyword evidence="3" id="KW-1185">Reference proteome</keyword>
<gene>
    <name evidence="2" type="ORF">NZD86_03945</name>
</gene>